<accession>A0A2C9H4D5</accession>
<proteinExistence type="predicted"/>
<sequence length="354" mass="39313">MTSLSASQLVILVILLQSPRYSVGFGWWFLWPMTGVLTALQTSTTTTTTPDAASPIISQSANGLEILLGNRENSSTIGTDGGTNISNVEVNYARELPLKYEQFFAALQDKAIGNIRSISAGTFSPDVWIETILEAYYRAANDSRQDRLGALGSRLVDLEAYAEDVAAMLDRIRIAFGIELNQKLLTLDVAVLRCAQGQMVDAVAKKVFQGNRDCIADRLERARNAQQDATRNVSRMLVEWDEPYLRNEIANCLEDGIDDIWANNEYQLACISKILHEVHRKTLLMPHTAQQLTMKAENEFGTAKADLLQCAGDLVEQAKESLDDISVITSECQKRVVGEQQHQQDVVNQQTDRS</sequence>
<reference evidence="2" key="1">
    <citation type="submission" date="2013-09" db="EMBL/GenBank/DDBJ databases">
        <title>The Genome Sequence of Anopheles maculatus species B.</title>
        <authorList>
            <consortium name="The Broad Institute Genomics Platform"/>
            <person name="Neafsey D.E."/>
            <person name="Besansky N."/>
            <person name="Howell P."/>
            <person name="Walton C."/>
            <person name="Young S.K."/>
            <person name="Zeng Q."/>
            <person name="Gargeya S."/>
            <person name="Fitzgerald M."/>
            <person name="Haas B."/>
            <person name="Abouelleil A."/>
            <person name="Allen A.W."/>
            <person name="Alvarado L."/>
            <person name="Arachchi H.M."/>
            <person name="Berlin A.M."/>
            <person name="Chapman S.B."/>
            <person name="Gainer-Dewar J."/>
            <person name="Goldberg J."/>
            <person name="Griggs A."/>
            <person name="Gujja S."/>
            <person name="Hansen M."/>
            <person name="Howarth C."/>
            <person name="Imamovic A."/>
            <person name="Ireland A."/>
            <person name="Larimer J."/>
            <person name="McCowan C."/>
            <person name="Murphy C."/>
            <person name="Pearson M."/>
            <person name="Poon T.W."/>
            <person name="Priest M."/>
            <person name="Roberts A."/>
            <person name="Saif S."/>
            <person name="Shea T."/>
            <person name="Sisk P."/>
            <person name="Sykes S."/>
            <person name="Wortman J."/>
            <person name="Nusbaum C."/>
            <person name="Birren B."/>
        </authorList>
    </citation>
    <scope>NUCLEOTIDE SEQUENCE [LARGE SCALE GENOMIC DNA]</scope>
    <source>
        <strain evidence="2">maculatus3</strain>
    </source>
</reference>
<evidence type="ECO:0000313" key="2">
    <source>
        <dbReference type="Proteomes" id="UP000075901"/>
    </source>
</evidence>
<dbReference type="AlphaFoldDB" id="A0A2C9H4D5"/>
<dbReference type="Proteomes" id="UP000075901">
    <property type="component" value="Unassembled WGS sequence"/>
</dbReference>
<protein>
    <submittedName>
        <fullName evidence="1">Uncharacterized protein</fullName>
    </submittedName>
</protein>
<organism evidence="1 2">
    <name type="scientific">Anopheles maculatus</name>
    <dbReference type="NCBI Taxonomy" id="74869"/>
    <lineage>
        <taxon>Eukaryota</taxon>
        <taxon>Metazoa</taxon>
        <taxon>Ecdysozoa</taxon>
        <taxon>Arthropoda</taxon>
        <taxon>Hexapoda</taxon>
        <taxon>Insecta</taxon>
        <taxon>Pterygota</taxon>
        <taxon>Neoptera</taxon>
        <taxon>Endopterygota</taxon>
        <taxon>Diptera</taxon>
        <taxon>Nematocera</taxon>
        <taxon>Culicoidea</taxon>
        <taxon>Culicidae</taxon>
        <taxon>Anophelinae</taxon>
        <taxon>Anopheles</taxon>
        <taxon>Anopheles maculatus group</taxon>
    </lineage>
</organism>
<evidence type="ECO:0000313" key="1">
    <source>
        <dbReference type="EnsemblMetazoa" id="AMAM024557-PA"/>
    </source>
</evidence>
<reference evidence="1" key="2">
    <citation type="submission" date="2020-05" db="UniProtKB">
        <authorList>
            <consortium name="EnsemblMetazoa"/>
        </authorList>
    </citation>
    <scope>IDENTIFICATION</scope>
    <source>
        <strain evidence="1">maculatus3</strain>
    </source>
</reference>
<name>A0A2C9H4D5_9DIPT</name>
<keyword evidence="2" id="KW-1185">Reference proteome</keyword>
<dbReference type="EnsemblMetazoa" id="AMAM024557-RA">
    <property type="protein sequence ID" value="AMAM024557-PA"/>
    <property type="gene ID" value="AMAM024557"/>
</dbReference>
<dbReference type="VEuPathDB" id="VectorBase:AMAM024557"/>